<evidence type="ECO:0000256" key="1">
    <source>
        <dbReference type="ARBA" id="ARBA00007637"/>
    </source>
</evidence>
<protein>
    <submittedName>
        <fullName evidence="3">SDR family NAD(P)-dependent oxidoreductase</fullName>
    </submittedName>
</protein>
<dbReference type="EMBL" id="JACJQY010000001">
    <property type="protein sequence ID" value="MBD2315412.1"/>
    <property type="molecule type" value="Genomic_DNA"/>
</dbReference>
<dbReference type="InterPro" id="IPR001509">
    <property type="entry name" value="Epimerase_deHydtase"/>
</dbReference>
<gene>
    <name evidence="3" type="ORF">H6G05_00935</name>
</gene>
<accession>A0ABR8C4K8</accession>
<comment type="similarity">
    <text evidence="1">Belongs to the NAD(P)-dependent epimerase/dehydratase family.</text>
</comment>
<evidence type="ECO:0000259" key="2">
    <source>
        <dbReference type="Pfam" id="PF01370"/>
    </source>
</evidence>
<name>A0ABR8C4K8_9CYAN</name>
<dbReference type="Proteomes" id="UP000618445">
    <property type="component" value="Unassembled WGS sequence"/>
</dbReference>
<dbReference type="Gene3D" id="3.90.25.10">
    <property type="entry name" value="UDP-galactose 4-epimerase, domain 1"/>
    <property type="match status" value="1"/>
</dbReference>
<evidence type="ECO:0000313" key="3">
    <source>
        <dbReference type="EMBL" id="MBD2315412.1"/>
    </source>
</evidence>
<dbReference type="PANTHER" id="PTHR43000">
    <property type="entry name" value="DTDP-D-GLUCOSE 4,6-DEHYDRATASE-RELATED"/>
    <property type="match status" value="1"/>
</dbReference>
<comment type="caution">
    <text evidence="3">The sequence shown here is derived from an EMBL/GenBank/DDBJ whole genome shotgun (WGS) entry which is preliminary data.</text>
</comment>
<dbReference type="Pfam" id="PF01370">
    <property type="entry name" value="Epimerase"/>
    <property type="match status" value="1"/>
</dbReference>
<reference evidence="3 4" key="1">
    <citation type="journal article" date="2020" name="ISME J.">
        <title>Comparative genomics reveals insights into cyanobacterial evolution and habitat adaptation.</title>
        <authorList>
            <person name="Chen M.Y."/>
            <person name="Teng W.K."/>
            <person name="Zhao L."/>
            <person name="Hu C.X."/>
            <person name="Zhou Y.K."/>
            <person name="Han B.P."/>
            <person name="Song L.R."/>
            <person name="Shu W.S."/>
        </authorList>
    </citation>
    <scope>NUCLEOTIDE SEQUENCE [LARGE SCALE GENOMIC DNA]</scope>
    <source>
        <strain evidence="3 4">FACHB-1050</strain>
    </source>
</reference>
<dbReference type="Gene3D" id="3.40.50.720">
    <property type="entry name" value="NAD(P)-binding Rossmann-like Domain"/>
    <property type="match status" value="1"/>
</dbReference>
<evidence type="ECO:0000313" key="4">
    <source>
        <dbReference type="Proteomes" id="UP000618445"/>
    </source>
</evidence>
<organism evidence="3 4">
    <name type="scientific">Phormidium tenue FACHB-1050</name>
    <dbReference type="NCBI Taxonomy" id="2692857"/>
    <lineage>
        <taxon>Bacteria</taxon>
        <taxon>Bacillati</taxon>
        <taxon>Cyanobacteriota</taxon>
        <taxon>Cyanophyceae</taxon>
        <taxon>Oscillatoriophycideae</taxon>
        <taxon>Oscillatoriales</taxon>
        <taxon>Oscillatoriaceae</taxon>
        <taxon>Phormidium</taxon>
    </lineage>
</organism>
<sequence length="306" mass="33764">MKAIVIGGSGFIGSYITQELVKQNITTLVYDDFSTGDVNNLSSISSKIHIIKADVTDLEQLQASMEGVNYVFHLAAQTSVTESLLDPFSTNQINNTGTLNVLWSALQAKVSRVIIASSCSVYGDSHQPPLLESYLPNPKSPYAASKLIAEAFAESFYHSYGLETICLRYFNVYGLRQRADSDYAAVIPRFIECYRQKKSPQIYGTGLQSRDFIHVSDVARANILAAMLPSTIVNKHRVFNIGTGIKTNLLELLDLISKYTNSYLEPNFLSSRQGEIEHSCASPNLAQENLDFSALVSLEEGIKTLL</sequence>
<feature type="domain" description="NAD-dependent epimerase/dehydratase" evidence="2">
    <location>
        <begin position="4"/>
        <end position="242"/>
    </location>
</feature>
<keyword evidence="4" id="KW-1185">Reference proteome</keyword>
<dbReference type="InterPro" id="IPR036291">
    <property type="entry name" value="NAD(P)-bd_dom_sf"/>
</dbReference>
<dbReference type="RefSeq" id="WP_190575467.1">
    <property type="nucleotide sequence ID" value="NZ_CAWPQU010000001.1"/>
</dbReference>
<proteinExistence type="inferred from homology"/>
<dbReference type="SUPFAM" id="SSF51735">
    <property type="entry name" value="NAD(P)-binding Rossmann-fold domains"/>
    <property type="match status" value="1"/>
</dbReference>